<comment type="caution">
    <text evidence="1">The sequence shown here is derived from an EMBL/GenBank/DDBJ whole genome shotgun (WGS) entry which is preliminary data.</text>
</comment>
<name>A0ACB8DF58_DERSI</name>
<proteinExistence type="predicted"/>
<dbReference type="Proteomes" id="UP000821865">
    <property type="component" value="Chromosome 2"/>
</dbReference>
<dbReference type="EMBL" id="CM023471">
    <property type="protein sequence ID" value="KAH7966797.1"/>
    <property type="molecule type" value="Genomic_DNA"/>
</dbReference>
<protein>
    <submittedName>
        <fullName evidence="1">Uncharacterized protein</fullName>
    </submittedName>
</protein>
<sequence length="99" mass="11139">MEQLISLERILTDAAEGRKFAAHDLNELLGVHAADFDIRRLSAHVVLPPTLLRDKRPAASERISRILQRKSADMRKMMDEVVRYLQLVFSVPVSAASGE</sequence>
<gene>
    <name evidence="1" type="ORF">HPB49_019603</name>
</gene>
<evidence type="ECO:0000313" key="2">
    <source>
        <dbReference type="Proteomes" id="UP000821865"/>
    </source>
</evidence>
<accession>A0ACB8DF58</accession>
<keyword evidence="2" id="KW-1185">Reference proteome</keyword>
<evidence type="ECO:0000313" key="1">
    <source>
        <dbReference type="EMBL" id="KAH7966797.1"/>
    </source>
</evidence>
<organism evidence="1 2">
    <name type="scientific">Dermacentor silvarum</name>
    <name type="common">Tick</name>
    <dbReference type="NCBI Taxonomy" id="543639"/>
    <lineage>
        <taxon>Eukaryota</taxon>
        <taxon>Metazoa</taxon>
        <taxon>Ecdysozoa</taxon>
        <taxon>Arthropoda</taxon>
        <taxon>Chelicerata</taxon>
        <taxon>Arachnida</taxon>
        <taxon>Acari</taxon>
        <taxon>Parasitiformes</taxon>
        <taxon>Ixodida</taxon>
        <taxon>Ixodoidea</taxon>
        <taxon>Ixodidae</taxon>
        <taxon>Rhipicephalinae</taxon>
        <taxon>Dermacentor</taxon>
    </lineage>
</organism>
<reference evidence="1" key="1">
    <citation type="submission" date="2020-05" db="EMBL/GenBank/DDBJ databases">
        <title>Large-scale comparative analyses of tick genomes elucidate their genetic diversity and vector capacities.</title>
        <authorList>
            <person name="Jia N."/>
            <person name="Wang J."/>
            <person name="Shi W."/>
            <person name="Du L."/>
            <person name="Sun Y."/>
            <person name="Zhan W."/>
            <person name="Jiang J."/>
            <person name="Wang Q."/>
            <person name="Zhang B."/>
            <person name="Ji P."/>
            <person name="Sakyi L.B."/>
            <person name="Cui X."/>
            <person name="Yuan T."/>
            <person name="Jiang B."/>
            <person name="Yang W."/>
            <person name="Lam T.T.-Y."/>
            <person name="Chang Q."/>
            <person name="Ding S."/>
            <person name="Wang X."/>
            <person name="Zhu J."/>
            <person name="Ruan X."/>
            <person name="Zhao L."/>
            <person name="Wei J."/>
            <person name="Que T."/>
            <person name="Du C."/>
            <person name="Cheng J."/>
            <person name="Dai P."/>
            <person name="Han X."/>
            <person name="Huang E."/>
            <person name="Gao Y."/>
            <person name="Liu J."/>
            <person name="Shao H."/>
            <person name="Ye R."/>
            <person name="Li L."/>
            <person name="Wei W."/>
            <person name="Wang X."/>
            <person name="Wang C."/>
            <person name="Yang T."/>
            <person name="Huo Q."/>
            <person name="Li W."/>
            <person name="Guo W."/>
            <person name="Chen H."/>
            <person name="Zhou L."/>
            <person name="Ni X."/>
            <person name="Tian J."/>
            <person name="Zhou Y."/>
            <person name="Sheng Y."/>
            <person name="Liu T."/>
            <person name="Pan Y."/>
            <person name="Xia L."/>
            <person name="Li J."/>
            <person name="Zhao F."/>
            <person name="Cao W."/>
        </authorList>
    </citation>
    <scope>NUCLEOTIDE SEQUENCE</scope>
    <source>
        <strain evidence="1">Dsil-2018</strain>
    </source>
</reference>